<feature type="domain" description="FAD dependent oxidoreductase" evidence="2">
    <location>
        <begin position="6"/>
        <end position="397"/>
    </location>
</feature>
<name>A0ABQ6P6D9_9SPHN</name>
<keyword evidence="1" id="KW-0560">Oxidoreductase</keyword>
<dbReference type="Gene3D" id="3.50.50.60">
    <property type="entry name" value="FAD/NAD(P)-binding domain"/>
    <property type="match status" value="2"/>
</dbReference>
<dbReference type="EMBL" id="BTFW01000001">
    <property type="protein sequence ID" value="GMM60790.1"/>
    <property type="molecule type" value="Genomic_DNA"/>
</dbReference>
<protein>
    <submittedName>
        <fullName evidence="3">FAD-dependent oxidoreductase</fullName>
    </submittedName>
</protein>
<organism evidence="3 4">
    <name type="scientific">Novosphingobium pituita</name>
    <dbReference type="NCBI Taxonomy" id="3056842"/>
    <lineage>
        <taxon>Bacteria</taxon>
        <taxon>Pseudomonadati</taxon>
        <taxon>Pseudomonadota</taxon>
        <taxon>Alphaproteobacteria</taxon>
        <taxon>Sphingomonadales</taxon>
        <taxon>Sphingomonadaceae</taxon>
        <taxon>Novosphingobium</taxon>
    </lineage>
</organism>
<dbReference type="SUPFAM" id="SSF51971">
    <property type="entry name" value="Nucleotide-binding domain"/>
    <property type="match status" value="1"/>
</dbReference>
<evidence type="ECO:0000259" key="2">
    <source>
        <dbReference type="Pfam" id="PF01266"/>
    </source>
</evidence>
<dbReference type="Pfam" id="PF01266">
    <property type="entry name" value="DAO"/>
    <property type="match status" value="1"/>
</dbReference>
<dbReference type="Gene3D" id="3.30.9.10">
    <property type="entry name" value="D-Amino Acid Oxidase, subunit A, domain 2"/>
    <property type="match status" value="1"/>
</dbReference>
<dbReference type="RefSeq" id="WP_317974555.1">
    <property type="nucleotide sequence ID" value="NZ_BTFW01000001.1"/>
</dbReference>
<dbReference type="PANTHER" id="PTHR13847">
    <property type="entry name" value="SARCOSINE DEHYDROGENASE-RELATED"/>
    <property type="match status" value="1"/>
</dbReference>
<sequence>MGLIGIVGGGVVGLCAGLDLLEAGHGVVLVDDDPRAQAPSWGNAGHVATEQVEPLASLESLRSVPGRLFTRGGPLAFPPGAIARWMPFGMRLLAASAPARFRAGCAAMRPLMAQALPAWQARVAALGQPGLLRNDGHFVLWQDAAAAQAGQAAWEAADTGTATVRAATAPDLARLSALTTRPVAGAVHFSGTAQIADLGELRTALRAAFVRSGGTLVDEKAALVPDRDRTRIVRIAGRAPVLDAVDRVLVCAGIRSRALMEGLGHAVPMIAERGYHVRAKVEDGEWPADMPPVVFEERGMIVTRYRTCVQAASFVELGDPDAPADPRKWERLETHIAQLGLPVAGPFARWMGCRPTLPDYLPAIGRSARLDNLFYAFGHQHLGLTLAPITARLVADMIGDTAQAGALAPFDLARFA</sequence>
<dbReference type="InterPro" id="IPR006076">
    <property type="entry name" value="FAD-dep_OxRdtase"/>
</dbReference>
<evidence type="ECO:0000313" key="3">
    <source>
        <dbReference type="EMBL" id="GMM60790.1"/>
    </source>
</evidence>
<evidence type="ECO:0000256" key="1">
    <source>
        <dbReference type="ARBA" id="ARBA00023002"/>
    </source>
</evidence>
<evidence type="ECO:0000313" key="4">
    <source>
        <dbReference type="Proteomes" id="UP001187221"/>
    </source>
</evidence>
<gene>
    <name evidence="3" type="ORF">NUTIK01_15670</name>
</gene>
<proteinExistence type="predicted"/>
<dbReference type="PANTHER" id="PTHR13847:SF289">
    <property type="entry name" value="GLYCINE OXIDASE"/>
    <property type="match status" value="1"/>
</dbReference>
<keyword evidence="4" id="KW-1185">Reference proteome</keyword>
<dbReference type="InterPro" id="IPR036188">
    <property type="entry name" value="FAD/NAD-bd_sf"/>
</dbReference>
<reference evidence="3 4" key="1">
    <citation type="submission" date="2023-06" db="EMBL/GenBank/DDBJ databases">
        <title>Draft genome sequence of Novosphingobium sp. strain IK01.</title>
        <authorList>
            <person name="Hatamoto M."/>
            <person name="Ikarashi T."/>
            <person name="Yamaguchi T."/>
        </authorList>
    </citation>
    <scope>NUCLEOTIDE SEQUENCE [LARGE SCALE GENOMIC DNA]</scope>
    <source>
        <strain evidence="3 4">IK01</strain>
    </source>
</reference>
<comment type="caution">
    <text evidence="3">The sequence shown here is derived from an EMBL/GenBank/DDBJ whole genome shotgun (WGS) entry which is preliminary data.</text>
</comment>
<accession>A0ABQ6P6D9</accession>
<dbReference type="Proteomes" id="UP001187221">
    <property type="component" value="Unassembled WGS sequence"/>
</dbReference>
<dbReference type="SUPFAM" id="SSF54373">
    <property type="entry name" value="FAD-linked reductases, C-terminal domain"/>
    <property type="match status" value="1"/>
</dbReference>